<comment type="caution">
    <text evidence="2">The sequence shown here is derived from an EMBL/GenBank/DDBJ whole genome shotgun (WGS) entry which is preliminary data.</text>
</comment>
<evidence type="ECO:0000256" key="1">
    <source>
        <dbReference type="SAM" id="Phobius"/>
    </source>
</evidence>
<dbReference type="Proteomes" id="UP000432727">
    <property type="component" value="Unassembled WGS sequence"/>
</dbReference>
<keyword evidence="1" id="KW-0812">Transmembrane</keyword>
<keyword evidence="1" id="KW-1133">Transmembrane helix</keyword>
<feature type="transmembrane region" description="Helical" evidence="1">
    <location>
        <begin position="67"/>
        <end position="87"/>
    </location>
</feature>
<feature type="transmembrane region" description="Helical" evidence="1">
    <location>
        <begin position="12"/>
        <end position="32"/>
    </location>
</feature>
<feature type="transmembrane region" description="Helical" evidence="1">
    <location>
        <begin position="38"/>
        <end position="55"/>
    </location>
</feature>
<proteinExistence type="predicted"/>
<dbReference type="RefSeq" id="WP_160594506.1">
    <property type="nucleotide sequence ID" value="NZ_WTYI01000001.1"/>
</dbReference>
<protein>
    <recommendedName>
        <fullName evidence="4">Pyridoxal phosphate biosynthetic protein</fullName>
    </recommendedName>
</protein>
<evidence type="ECO:0008006" key="4">
    <source>
        <dbReference type="Google" id="ProtNLM"/>
    </source>
</evidence>
<name>A0A6I4TH19_9SPHN</name>
<accession>A0A6I4TH19</accession>
<keyword evidence="3" id="KW-1185">Reference proteome</keyword>
<keyword evidence="1" id="KW-0472">Membrane</keyword>
<sequence length="90" mass="9763">MSQPALSGKEQLWGLAAVIPFLLSIGLLAYAIAQQAALAFAIGWPIIQVIGYAGAFKRSKGEIDHPLVKSQVFIHWMMLIILTVMISRAA</sequence>
<dbReference type="EMBL" id="WTYI01000001">
    <property type="protein sequence ID" value="MXO95184.1"/>
    <property type="molecule type" value="Genomic_DNA"/>
</dbReference>
<dbReference type="OrthoDB" id="7429013at2"/>
<dbReference type="AlphaFoldDB" id="A0A6I4TH19"/>
<gene>
    <name evidence="2" type="ORF">GRI34_01975</name>
</gene>
<organism evidence="2 3">
    <name type="scientific">Qipengyuania aquimaris</name>
    <dbReference type="NCBI Taxonomy" id="255984"/>
    <lineage>
        <taxon>Bacteria</taxon>
        <taxon>Pseudomonadati</taxon>
        <taxon>Pseudomonadota</taxon>
        <taxon>Alphaproteobacteria</taxon>
        <taxon>Sphingomonadales</taxon>
        <taxon>Erythrobacteraceae</taxon>
        <taxon>Qipengyuania</taxon>
    </lineage>
</organism>
<evidence type="ECO:0000313" key="3">
    <source>
        <dbReference type="Proteomes" id="UP000432727"/>
    </source>
</evidence>
<reference evidence="2 3" key="1">
    <citation type="submission" date="2019-12" db="EMBL/GenBank/DDBJ databases">
        <title>Genomic-based taxomic classification of the family Erythrobacteraceae.</title>
        <authorList>
            <person name="Xu L."/>
        </authorList>
    </citation>
    <scope>NUCLEOTIDE SEQUENCE [LARGE SCALE GENOMIC DNA]</scope>
    <source>
        <strain evidence="2 3">JCM 12189</strain>
    </source>
</reference>
<evidence type="ECO:0000313" key="2">
    <source>
        <dbReference type="EMBL" id="MXO95184.1"/>
    </source>
</evidence>